<dbReference type="SUPFAM" id="SSF161098">
    <property type="entry name" value="MetI-like"/>
    <property type="match status" value="1"/>
</dbReference>
<evidence type="ECO:0000256" key="5">
    <source>
        <dbReference type="ARBA" id="ARBA00022692"/>
    </source>
</evidence>
<keyword evidence="4" id="KW-0997">Cell inner membrane</keyword>
<evidence type="ECO:0000313" key="10">
    <source>
        <dbReference type="Proteomes" id="UP001324287"/>
    </source>
</evidence>
<keyword evidence="7 8" id="KW-0472">Membrane</keyword>
<keyword evidence="10" id="KW-1185">Reference proteome</keyword>
<reference evidence="9 10" key="1">
    <citation type="submission" date="2023-12" db="EMBL/GenBank/DDBJ databases">
        <title>Blastococcus brunescens sp. nov., an actonobacterium isolated from sandstone collected in sahara desert.</title>
        <authorList>
            <person name="Gtari M."/>
            <person name="Ghodhbane F."/>
        </authorList>
    </citation>
    <scope>NUCLEOTIDE SEQUENCE [LARGE SCALE GENOMIC DNA]</scope>
    <source>
        <strain evidence="9 10">BMG 8361</strain>
    </source>
</reference>
<sequence>MTATETGARRTLPGGSTALVGEVPELRPGRAQWILDRLSHSVVWIAGLLSVIFLLAPMVIIVIASFNRAPALDVPPRQWTLSAYANISPALYEAFVLSLQLAAMAAALSVALAVPASFWVARTRG</sequence>
<proteinExistence type="predicted"/>
<accession>A0ABZ1AZL6</accession>
<evidence type="ECO:0000256" key="3">
    <source>
        <dbReference type="ARBA" id="ARBA00022475"/>
    </source>
</evidence>
<feature type="transmembrane region" description="Helical" evidence="8">
    <location>
        <begin position="42"/>
        <end position="66"/>
    </location>
</feature>
<evidence type="ECO:0000256" key="7">
    <source>
        <dbReference type="ARBA" id="ARBA00023136"/>
    </source>
</evidence>
<organism evidence="9 10">
    <name type="scientific">Blastococcus brunescens</name>
    <dbReference type="NCBI Taxonomy" id="1564165"/>
    <lineage>
        <taxon>Bacteria</taxon>
        <taxon>Bacillati</taxon>
        <taxon>Actinomycetota</taxon>
        <taxon>Actinomycetes</taxon>
        <taxon>Geodermatophilales</taxon>
        <taxon>Geodermatophilaceae</taxon>
        <taxon>Blastococcus</taxon>
    </lineage>
</organism>
<evidence type="ECO:0000256" key="4">
    <source>
        <dbReference type="ARBA" id="ARBA00022519"/>
    </source>
</evidence>
<feature type="transmembrane region" description="Helical" evidence="8">
    <location>
        <begin position="101"/>
        <end position="121"/>
    </location>
</feature>
<evidence type="ECO:0000256" key="1">
    <source>
        <dbReference type="ARBA" id="ARBA00004429"/>
    </source>
</evidence>
<keyword evidence="6 8" id="KW-1133">Transmembrane helix</keyword>
<evidence type="ECO:0000256" key="6">
    <source>
        <dbReference type="ARBA" id="ARBA00022989"/>
    </source>
</evidence>
<dbReference type="Proteomes" id="UP001324287">
    <property type="component" value="Chromosome"/>
</dbReference>
<gene>
    <name evidence="9" type="ORF">U6N30_28465</name>
</gene>
<keyword evidence="5 8" id="KW-0812">Transmembrane</keyword>
<name>A0ABZ1AZL6_9ACTN</name>
<dbReference type="PANTHER" id="PTHR43357:SF4">
    <property type="entry name" value="INNER MEMBRANE ABC TRANSPORTER PERMEASE PROTEIN YDCV"/>
    <property type="match status" value="1"/>
</dbReference>
<dbReference type="PANTHER" id="PTHR43357">
    <property type="entry name" value="INNER MEMBRANE ABC TRANSPORTER PERMEASE PROTEIN YDCV"/>
    <property type="match status" value="1"/>
</dbReference>
<dbReference type="Gene3D" id="1.10.3720.10">
    <property type="entry name" value="MetI-like"/>
    <property type="match status" value="1"/>
</dbReference>
<protein>
    <recommendedName>
        <fullName evidence="11">ABC transporter permease</fullName>
    </recommendedName>
</protein>
<keyword evidence="2" id="KW-0813">Transport</keyword>
<dbReference type="InterPro" id="IPR035906">
    <property type="entry name" value="MetI-like_sf"/>
</dbReference>
<evidence type="ECO:0000256" key="2">
    <source>
        <dbReference type="ARBA" id="ARBA00022448"/>
    </source>
</evidence>
<evidence type="ECO:0008006" key="11">
    <source>
        <dbReference type="Google" id="ProtNLM"/>
    </source>
</evidence>
<keyword evidence="3" id="KW-1003">Cell membrane</keyword>
<dbReference type="RefSeq" id="WP_324274907.1">
    <property type="nucleotide sequence ID" value="NZ_CP141261.1"/>
</dbReference>
<comment type="subcellular location">
    <subcellularLocation>
        <location evidence="1">Cell inner membrane</location>
        <topology evidence="1">Multi-pass membrane protein</topology>
    </subcellularLocation>
</comment>
<dbReference type="EMBL" id="CP141261">
    <property type="protein sequence ID" value="WRL63572.1"/>
    <property type="molecule type" value="Genomic_DNA"/>
</dbReference>
<evidence type="ECO:0000313" key="9">
    <source>
        <dbReference type="EMBL" id="WRL63572.1"/>
    </source>
</evidence>
<evidence type="ECO:0000256" key="8">
    <source>
        <dbReference type="SAM" id="Phobius"/>
    </source>
</evidence>